<accession>A0ACA9RBH4</accession>
<organism evidence="1 2">
    <name type="scientific">Racocetra persica</name>
    <dbReference type="NCBI Taxonomy" id="160502"/>
    <lineage>
        <taxon>Eukaryota</taxon>
        <taxon>Fungi</taxon>
        <taxon>Fungi incertae sedis</taxon>
        <taxon>Mucoromycota</taxon>
        <taxon>Glomeromycotina</taxon>
        <taxon>Glomeromycetes</taxon>
        <taxon>Diversisporales</taxon>
        <taxon>Gigasporaceae</taxon>
        <taxon>Racocetra</taxon>
    </lineage>
</organism>
<evidence type="ECO:0000313" key="1">
    <source>
        <dbReference type="EMBL" id="CAG8785430.1"/>
    </source>
</evidence>
<gene>
    <name evidence="1" type="ORF">RPERSI_LOCUS18219</name>
</gene>
<evidence type="ECO:0000313" key="2">
    <source>
        <dbReference type="Proteomes" id="UP000789920"/>
    </source>
</evidence>
<protein>
    <submittedName>
        <fullName evidence="1">23945_t:CDS:1</fullName>
    </submittedName>
</protein>
<dbReference type="Proteomes" id="UP000789920">
    <property type="component" value="Unassembled WGS sequence"/>
</dbReference>
<comment type="caution">
    <text evidence="1">The sequence shown here is derived from an EMBL/GenBank/DDBJ whole genome shotgun (WGS) entry which is preliminary data.</text>
</comment>
<keyword evidence="2" id="KW-1185">Reference proteome</keyword>
<feature type="non-terminal residue" evidence="1">
    <location>
        <position position="53"/>
    </location>
</feature>
<proteinExistence type="predicted"/>
<feature type="non-terminal residue" evidence="1">
    <location>
        <position position="1"/>
    </location>
</feature>
<reference evidence="1" key="1">
    <citation type="submission" date="2021-06" db="EMBL/GenBank/DDBJ databases">
        <authorList>
            <person name="Kallberg Y."/>
            <person name="Tangrot J."/>
            <person name="Rosling A."/>
        </authorList>
    </citation>
    <scope>NUCLEOTIDE SEQUENCE</scope>
    <source>
        <strain evidence="1">MA461A</strain>
    </source>
</reference>
<sequence>VGKADVNNIDADKADADEADANEAIAAKANMNIIEDKATVNNIDVNNEADVDE</sequence>
<dbReference type="EMBL" id="CAJVQC010047923">
    <property type="protein sequence ID" value="CAG8785430.1"/>
    <property type="molecule type" value="Genomic_DNA"/>
</dbReference>
<name>A0ACA9RBH4_9GLOM</name>